<evidence type="ECO:0000259" key="10">
    <source>
        <dbReference type="PROSITE" id="PS51918"/>
    </source>
</evidence>
<dbReference type="Proteomes" id="UP000002016">
    <property type="component" value="Chromosome"/>
</dbReference>
<dbReference type="SFLD" id="SFLDS00029">
    <property type="entry name" value="Radical_SAM"/>
    <property type="match status" value="1"/>
</dbReference>
<keyword evidence="5" id="KW-0408">Iron</keyword>
<dbReference type="PANTHER" id="PTHR22960">
    <property type="entry name" value="MOLYBDOPTERIN COFACTOR SYNTHESIS PROTEIN A"/>
    <property type="match status" value="1"/>
</dbReference>
<dbReference type="Pfam" id="PF06463">
    <property type="entry name" value="Mob_synth_C"/>
    <property type="match status" value="1"/>
</dbReference>
<keyword evidence="3" id="KW-0479">Metal-binding</keyword>
<dbReference type="InterPro" id="IPR013483">
    <property type="entry name" value="MoaA"/>
</dbReference>
<feature type="domain" description="Radical SAM core" evidence="10">
    <location>
        <begin position="4"/>
        <end position="217"/>
    </location>
</feature>
<accession>A8F5L8</accession>
<reference evidence="11 12" key="1">
    <citation type="submission" date="2007-08" db="EMBL/GenBank/DDBJ databases">
        <title>Complete sequence of Thermotoga lettingae TMO.</title>
        <authorList>
            <consortium name="US DOE Joint Genome Institute"/>
            <person name="Copeland A."/>
            <person name="Lucas S."/>
            <person name="Lapidus A."/>
            <person name="Barry K."/>
            <person name="Glavina del Rio T."/>
            <person name="Dalin E."/>
            <person name="Tice H."/>
            <person name="Pitluck S."/>
            <person name="Foster B."/>
            <person name="Bruce D."/>
            <person name="Schmutz J."/>
            <person name="Larimer F."/>
            <person name="Land M."/>
            <person name="Hauser L."/>
            <person name="Kyrpides N."/>
            <person name="Mikhailova N."/>
            <person name="Nelson K."/>
            <person name="Gogarten J.P."/>
            <person name="Noll K."/>
            <person name="Richardson P."/>
        </authorList>
    </citation>
    <scope>NUCLEOTIDE SEQUENCE [LARGE SCALE GENOMIC DNA]</scope>
    <source>
        <strain evidence="12">ATCC BAA-301 / DSM 14385 / NBRC 107922 / TMO</strain>
    </source>
</reference>
<keyword evidence="9" id="KW-0456">Lyase</keyword>
<dbReference type="SMART" id="SM00729">
    <property type="entry name" value="Elp3"/>
    <property type="match status" value="1"/>
</dbReference>
<reference evidence="11 12" key="2">
    <citation type="journal article" date="2009" name="Proc. Natl. Acad. Sci. U.S.A.">
        <title>On the chimeric nature, thermophilic origin, and phylogenetic placement of the Thermotogales.</title>
        <authorList>
            <person name="Zhaxybayeva O."/>
            <person name="Swithers K.S."/>
            <person name="Lapierre P."/>
            <person name="Fournier G.P."/>
            <person name="Bickhart D.M."/>
            <person name="DeBoy R.T."/>
            <person name="Nelson K.E."/>
            <person name="Nesbo C.L."/>
            <person name="Doolittle W.F."/>
            <person name="Gogarten J.P."/>
            <person name="Noll K.M."/>
        </authorList>
    </citation>
    <scope>NUCLEOTIDE SEQUENCE [LARGE SCALE GENOMIC DNA]</scope>
    <source>
        <strain evidence="12">ATCC BAA-301 / DSM 14385 / NBRC 107922 / TMO</strain>
    </source>
</reference>
<keyword evidence="4" id="KW-0547">Nucleotide-binding</keyword>
<dbReference type="CDD" id="cd01335">
    <property type="entry name" value="Radical_SAM"/>
    <property type="match status" value="1"/>
</dbReference>
<keyword evidence="8" id="KW-0501">Molybdenum cofactor biosynthesis</keyword>
<dbReference type="SFLD" id="SFLDG01067">
    <property type="entry name" value="SPASM/twitch_domain_containing"/>
    <property type="match status" value="1"/>
</dbReference>
<dbReference type="GO" id="GO:0061799">
    <property type="term" value="F:cyclic pyranopterin monophosphate synthase activity"/>
    <property type="evidence" value="ECO:0007669"/>
    <property type="project" value="TreeGrafter"/>
</dbReference>
<dbReference type="GO" id="GO:0005525">
    <property type="term" value="F:GTP binding"/>
    <property type="evidence" value="ECO:0007669"/>
    <property type="project" value="UniProtKB-KW"/>
</dbReference>
<name>A8F5L8_PSELT</name>
<evidence type="ECO:0000256" key="3">
    <source>
        <dbReference type="ARBA" id="ARBA00022723"/>
    </source>
</evidence>
<dbReference type="KEGG" id="tle:Tlet_0886"/>
<evidence type="ECO:0000256" key="6">
    <source>
        <dbReference type="ARBA" id="ARBA00023014"/>
    </source>
</evidence>
<dbReference type="InterPro" id="IPR013785">
    <property type="entry name" value="Aldolase_TIM"/>
</dbReference>
<dbReference type="Gene3D" id="3.20.20.70">
    <property type="entry name" value="Aldolase class I"/>
    <property type="match status" value="1"/>
</dbReference>
<dbReference type="InterPro" id="IPR050105">
    <property type="entry name" value="MoCo_biosynth_MoaA/MoaC"/>
</dbReference>
<dbReference type="PANTHER" id="PTHR22960:SF0">
    <property type="entry name" value="MOLYBDENUM COFACTOR BIOSYNTHESIS PROTEIN 1"/>
    <property type="match status" value="1"/>
</dbReference>
<dbReference type="GO" id="GO:0046872">
    <property type="term" value="F:metal ion binding"/>
    <property type="evidence" value="ECO:0007669"/>
    <property type="project" value="UniProtKB-KW"/>
</dbReference>
<evidence type="ECO:0000313" key="12">
    <source>
        <dbReference type="Proteomes" id="UP000002016"/>
    </source>
</evidence>
<evidence type="ECO:0000256" key="7">
    <source>
        <dbReference type="ARBA" id="ARBA00023134"/>
    </source>
</evidence>
<dbReference type="Pfam" id="PF04055">
    <property type="entry name" value="Radical_SAM"/>
    <property type="match status" value="1"/>
</dbReference>
<evidence type="ECO:0000256" key="2">
    <source>
        <dbReference type="ARBA" id="ARBA00022691"/>
    </source>
</evidence>
<dbReference type="AlphaFoldDB" id="A8F5L8"/>
<dbReference type="EMBL" id="CP000812">
    <property type="protein sequence ID" value="ABV33452.1"/>
    <property type="molecule type" value="Genomic_DNA"/>
</dbReference>
<evidence type="ECO:0000256" key="1">
    <source>
        <dbReference type="ARBA" id="ARBA00022485"/>
    </source>
</evidence>
<dbReference type="InterPro" id="IPR007197">
    <property type="entry name" value="rSAM"/>
</dbReference>
<dbReference type="CDD" id="cd21117">
    <property type="entry name" value="Twitch_MoaA"/>
    <property type="match status" value="1"/>
</dbReference>
<sequence length="309" mass="35259">MQDFYERNIDYLRLSITDRCNHRCFYCTCNNLFLKEENLMTYDEVNLISQFFYELGIKCIRITGGEPLLRNDVVRIVKALSSRFTVSMTTNGSKLSQLAKDLKDAGLHSLNISLNSLKQETFYKITHARLKPVLAGIDRAIEEKMNVKLNVVVNHMNFDELPDLVEYAFSRKIPIRFIEMMPIGKQNTGVVFEKQILEKLSELNLSPVDIKLGFGPARYFVTKDGNYIGVISALSKAFCNTCNKLRVSCDGKLYPCLGSDFFIDLLAAVRKKIPESEILNMIIKSVEKKPFSHNMIVSQVKNKMNRLGG</sequence>
<dbReference type="GO" id="GO:0051539">
    <property type="term" value="F:4 iron, 4 sulfur cluster binding"/>
    <property type="evidence" value="ECO:0007669"/>
    <property type="project" value="UniProtKB-KW"/>
</dbReference>
<evidence type="ECO:0000313" key="11">
    <source>
        <dbReference type="EMBL" id="ABV33452.1"/>
    </source>
</evidence>
<evidence type="ECO:0000256" key="4">
    <source>
        <dbReference type="ARBA" id="ARBA00022741"/>
    </source>
</evidence>
<dbReference type="HOGENOM" id="CLU_009273_0_1_0"/>
<dbReference type="SUPFAM" id="SSF102114">
    <property type="entry name" value="Radical SAM enzymes"/>
    <property type="match status" value="1"/>
</dbReference>
<evidence type="ECO:0000256" key="8">
    <source>
        <dbReference type="ARBA" id="ARBA00023150"/>
    </source>
</evidence>
<keyword evidence="12" id="KW-1185">Reference proteome</keyword>
<dbReference type="SFLD" id="SFLDG01383">
    <property type="entry name" value="cyclic_pyranopterin_phosphate"/>
    <property type="match status" value="1"/>
</dbReference>
<dbReference type="InterPro" id="IPR010505">
    <property type="entry name" value="MoaA_twitch"/>
</dbReference>
<dbReference type="OrthoDB" id="9763993at2"/>
<evidence type="ECO:0000256" key="5">
    <source>
        <dbReference type="ARBA" id="ARBA00023004"/>
    </source>
</evidence>
<keyword evidence="6" id="KW-0411">Iron-sulfur</keyword>
<dbReference type="PROSITE" id="PS51918">
    <property type="entry name" value="RADICAL_SAM"/>
    <property type="match status" value="1"/>
</dbReference>
<keyword evidence="1" id="KW-0004">4Fe-4S</keyword>
<dbReference type="NCBIfam" id="TIGR02666">
    <property type="entry name" value="moaA"/>
    <property type="match status" value="1"/>
</dbReference>
<proteinExistence type="predicted"/>
<dbReference type="STRING" id="416591.Tlet_0886"/>
<dbReference type="GO" id="GO:0061798">
    <property type="term" value="F:GTP 3',8'-cyclase activity"/>
    <property type="evidence" value="ECO:0007669"/>
    <property type="project" value="TreeGrafter"/>
</dbReference>
<protein>
    <submittedName>
        <fullName evidence="11">Molybdenum cofactor biosynthesis protein A</fullName>
    </submittedName>
</protein>
<keyword evidence="2" id="KW-0949">S-adenosyl-L-methionine</keyword>
<gene>
    <name evidence="11" type="ordered locus">Tlet_0886</name>
</gene>
<dbReference type="SFLD" id="SFLDG01386">
    <property type="entry name" value="main_SPASM_domain-containing"/>
    <property type="match status" value="1"/>
</dbReference>
<dbReference type="InterPro" id="IPR006638">
    <property type="entry name" value="Elp3/MiaA/NifB-like_rSAM"/>
</dbReference>
<dbReference type="RefSeq" id="WP_012002933.1">
    <property type="nucleotide sequence ID" value="NC_009828.1"/>
</dbReference>
<dbReference type="GO" id="GO:0006777">
    <property type="term" value="P:Mo-molybdopterin cofactor biosynthetic process"/>
    <property type="evidence" value="ECO:0007669"/>
    <property type="project" value="UniProtKB-KW"/>
</dbReference>
<evidence type="ECO:0000256" key="9">
    <source>
        <dbReference type="ARBA" id="ARBA00023239"/>
    </source>
</evidence>
<dbReference type="InterPro" id="IPR058240">
    <property type="entry name" value="rSAM_sf"/>
</dbReference>
<dbReference type="eggNOG" id="COG2896">
    <property type="taxonomic scope" value="Bacteria"/>
</dbReference>
<keyword evidence="7" id="KW-0342">GTP-binding</keyword>
<organism evidence="11 12">
    <name type="scientific">Pseudothermotoga lettingae (strain ATCC BAA-301 / DSM 14385 / NBRC 107922 / TMO)</name>
    <name type="common">Thermotoga lettingae</name>
    <dbReference type="NCBI Taxonomy" id="416591"/>
    <lineage>
        <taxon>Bacteria</taxon>
        <taxon>Thermotogati</taxon>
        <taxon>Thermotogota</taxon>
        <taxon>Thermotogae</taxon>
        <taxon>Thermotogales</taxon>
        <taxon>Thermotogaceae</taxon>
        <taxon>Pseudothermotoga</taxon>
    </lineage>
</organism>
<dbReference type="InterPro" id="IPR040064">
    <property type="entry name" value="MoaA-like"/>
</dbReference>